<name>A0A2Z6MJV0_TRISU</name>
<evidence type="ECO:0000256" key="1">
    <source>
        <dbReference type="ARBA" id="ARBA00009065"/>
    </source>
</evidence>
<evidence type="ECO:0000313" key="11">
    <source>
        <dbReference type="EMBL" id="GAU23700.1"/>
    </source>
</evidence>
<dbReference type="AlphaFoldDB" id="A0A2Z6MJV0"/>
<dbReference type="Pfam" id="PF00134">
    <property type="entry name" value="Cyclin_N"/>
    <property type="match status" value="1"/>
</dbReference>
<feature type="region of interest" description="Disordered" evidence="8">
    <location>
        <begin position="335"/>
        <end position="364"/>
    </location>
</feature>
<evidence type="ECO:0000256" key="4">
    <source>
        <dbReference type="ARBA" id="ARBA00023127"/>
    </source>
</evidence>
<dbReference type="PANTHER" id="PTHR10177">
    <property type="entry name" value="CYCLINS"/>
    <property type="match status" value="1"/>
</dbReference>
<evidence type="ECO:0000256" key="7">
    <source>
        <dbReference type="RuleBase" id="RU000383"/>
    </source>
</evidence>
<dbReference type="SMART" id="SM01332">
    <property type="entry name" value="Cyclin_C"/>
    <property type="match status" value="1"/>
</dbReference>
<dbReference type="Proteomes" id="UP000242715">
    <property type="component" value="Unassembled WGS sequence"/>
</dbReference>
<keyword evidence="12" id="KW-1185">Reference proteome</keyword>
<dbReference type="InterPro" id="IPR048258">
    <property type="entry name" value="Cyclins_cyclin-box"/>
</dbReference>
<dbReference type="Pfam" id="PF02984">
    <property type="entry name" value="Cyclin_C"/>
    <property type="match status" value="1"/>
</dbReference>
<comment type="subunit">
    <text evidence="2">Interacts with the CDC2 protein kinase to form a serine/threonine kinase holoenzyme complex also known as maturation promoting factor (MPF). The cyclin subunit imparts substrate specificity to the complex.</text>
</comment>
<feature type="domain" description="Cyclin-like" evidence="9">
    <location>
        <begin position="101"/>
        <end position="189"/>
    </location>
</feature>
<protein>
    <recommendedName>
        <fullName evidence="6">B-like cyclin</fullName>
    </recommendedName>
</protein>
<dbReference type="PROSITE" id="PS00292">
    <property type="entry name" value="CYCLINS"/>
    <property type="match status" value="1"/>
</dbReference>
<reference evidence="12" key="1">
    <citation type="journal article" date="2017" name="Front. Plant Sci.">
        <title>Climate Clever Clovers: New Paradigm to Reduce the Environmental Footprint of Ruminants by Breeding Low Methanogenic Forages Utilizing Haplotype Variation.</title>
        <authorList>
            <person name="Kaur P."/>
            <person name="Appels R."/>
            <person name="Bayer P.E."/>
            <person name="Keeble-Gagnere G."/>
            <person name="Wang J."/>
            <person name="Hirakawa H."/>
            <person name="Shirasawa K."/>
            <person name="Vercoe P."/>
            <person name="Stefanova K."/>
            <person name="Durmic Z."/>
            <person name="Nichols P."/>
            <person name="Revell C."/>
            <person name="Isobe S.N."/>
            <person name="Edwards D."/>
            <person name="Erskine W."/>
        </authorList>
    </citation>
    <scope>NUCLEOTIDE SEQUENCE [LARGE SCALE GENOMIC DNA]</scope>
    <source>
        <strain evidence="12">cv. Daliak</strain>
    </source>
</reference>
<dbReference type="FunFam" id="1.10.472.10:FF:000040">
    <property type="entry name" value="D6-type cyclin"/>
    <property type="match status" value="1"/>
</dbReference>
<feature type="domain" description="Cyclin C-terminal" evidence="10">
    <location>
        <begin position="198"/>
        <end position="325"/>
    </location>
</feature>
<dbReference type="GO" id="GO:0051301">
    <property type="term" value="P:cell division"/>
    <property type="evidence" value="ECO:0007669"/>
    <property type="project" value="UniProtKB-KW"/>
</dbReference>
<dbReference type="InterPro" id="IPR013763">
    <property type="entry name" value="Cyclin-like_dom"/>
</dbReference>
<keyword evidence="5" id="KW-0131">Cell cycle</keyword>
<evidence type="ECO:0000256" key="2">
    <source>
        <dbReference type="ARBA" id="ARBA00011177"/>
    </source>
</evidence>
<evidence type="ECO:0000259" key="10">
    <source>
        <dbReference type="SMART" id="SM01332"/>
    </source>
</evidence>
<evidence type="ECO:0000259" key="9">
    <source>
        <dbReference type="SMART" id="SM00385"/>
    </source>
</evidence>
<dbReference type="InterPro" id="IPR006671">
    <property type="entry name" value="Cyclin_N"/>
</dbReference>
<sequence>MAPSFDCVNSLLCTEEDSSVFDDGVDSMEEVYEDSWRPRFDDNRRNQQQRFGVVPDELPLQSEDCLVLMLEKESQQWPGVDYLNRLQSGVLDVGARNEVIDWIQKVQAHFGFGPLCAYLSINYMDRFLAAYELPKGRAWTMQLLAVACISLAAKVEETCVPMTLDLQIGESKFVFEAKTIQRMELLVLSTLKWRMQSITPFSFIEYFLSKITDNDDKSSLTSSISQSTQLISNTIKGIDFLGFKPSEIAAAVATCVVGETQAIDTNKSISTLIQYIEKERLLKCIEKVQEMLSLSNVVTVKDSSASSVPNVPQSPIGVLDTLCFSQKSDDTNVGVGGGGGSCSSSHMSSPPDAKRRKLNKTCGA</sequence>
<feature type="compositionally biased region" description="Basic residues" evidence="8">
    <location>
        <begin position="354"/>
        <end position="364"/>
    </location>
</feature>
<evidence type="ECO:0000256" key="5">
    <source>
        <dbReference type="ARBA" id="ARBA00023306"/>
    </source>
</evidence>
<dbReference type="FunFam" id="1.10.472.10:FF:000034">
    <property type="entry name" value="D2/4-type cyclin"/>
    <property type="match status" value="1"/>
</dbReference>
<evidence type="ECO:0000256" key="3">
    <source>
        <dbReference type="ARBA" id="ARBA00022618"/>
    </source>
</evidence>
<dbReference type="Gene3D" id="1.10.472.10">
    <property type="entry name" value="Cyclin-like"/>
    <property type="match status" value="2"/>
</dbReference>
<dbReference type="InterPro" id="IPR036915">
    <property type="entry name" value="Cyclin-like_sf"/>
</dbReference>
<keyword evidence="4 7" id="KW-0195">Cyclin</keyword>
<dbReference type="SUPFAM" id="SSF47954">
    <property type="entry name" value="Cyclin-like"/>
    <property type="match status" value="2"/>
</dbReference>
<dbReference type="OrthoDB" id="5590282at2759"/>
<proteinExistence type="inferred from homology"/>
<evidence type="ECO:0000256" key="6">
    <source>
        <dbReference type="ARBA" id="ARBA00032263"/>
    </source>
</evidence>
<dbReference type="InterPro" id="IPR039361">
    <property type="entry name" value="Cyclin"/>
</dbReference>
<evidence type="ECO:0000256" key="8">
    <source>
        <dbReference type="SAM" id="MobiDB-lite"/>
    </source>
</evidence>
<accession>A0A2Z6MJV0</accession>
<dbReference type="CDD" id="cd20544">
    <property type="entry name" value="CYCLIN_AtCycD-like_rpt2"/>
    <property type="match status" value="1"/>
</dbReference>
<dbReference type="EMBL" id="DF973273">
    <property type="protein sequence ID" value="GAU23700.1"/>
    <property type="molecule type" value="Genomic_DNA"/>
</dbReference>
<organism evidence="11 12">
    <name type="scientific">Trifolium subterraneum</name>
    <name type="common">Subterranean clover</name>
    <dbReference type="NCBI Taxonomy" id="3900"/>
    <lineage>
        <taxon>Eukaryota</taxon>
        <taxon>Viridiplantae</taxon>
        <taxon>Streptophyta</taxon>
        <taxon>Embryophyta</taxon>
        <taxon>Tracheophyta</taxon>
        <taxon>Spermatophyta</taxon>
        <taxon>Magnoliopsida</taxon>
        <taxon>eudicotyledons</taxon>
        <taxon>Gunneridae</taxon>
        <taxon>Pentapetalae</taxon>
        <taxon>rosids</taxon>
        <taxon>fabids</taxon>
        <taxon>Fabales</taxon>
        <taxon>Fabaceae</taxon>
        <taxon>Papilionoideae</taxon>
        <taxon>50 kb inversion clade</taxon>
        <taxon>NPAAA clade</taxon>
        <taxon>Hologalegina</taxon>
        <taxon>IRL clade</taxon>
        <taxon>Trifolieae</taxon>
        <taxon>Trifolium</taxon>
    </lineage>
</organism>
<keyword evidence="3" id="KW-0132">Cell division</keyword>
<comment type="similarity">
    <text evidence="1">Belongs to the cyclin family. Cyclin D subfamily.</text>
</comment>
<dbReference type="InterPro" id="IPR004367">
    <property type="entry name" value="Cyclin_C-dom"/>
</dbReference>
<evidence type="ECO:0000313" key="12">
    <source>
        <dbReference type="Proteomes" id="UP000242715"/>
    </source>
</evidence>
<dbReference type="SMART" id="SM00385">
    <property type="entry name" value="CYCLIN"/>
    <property type="match status" value="1"/>
</dbReference>
<gene>
    <name evidence="11" type="ORF">TSUD_304750</name>
</gene>
<dbReference type="CDD" id="cd20543">
    <property type="entry name" value="CYCLIN_AtCycD-like_rpt1"/>
    <property type="match status" value="1"/>
</dbReference>